<evidence type="ECO:0000256" key="5">
    <source>
        <dbReference type="ARBA" id="ARBA00022777"/>
    </source>
</evidence>
<evidence type="ECO:0000313" key="10">
    <source>
        <dbReference type="Proteomes" id="UP000694420"/>
    </source>
</evidence>
<proteinExistence type="predicted"/>
<evidence type="ECO:0000256" key="2">
    <source>
        <dbReference type="ARBA" id="ARBA00022443"/>
    </source>
</evidence>
<dbReference type="SUPFAM" id="SSF47769">
    <property type="entry name" value="SAM/Pointed domain"/>
    <property type="match status" value="1"/>
</dbReference>
<dbReference type="InterPro" id="IPR055175">
    <property type="entry name" value="ACK/TNK-like_SAM"/>
</dbReference>
<keyword evidence="4" id="KW-0547">Nucleotide-binding</keyword>
<evidence type="ECO:0000256" key="1">
    <source>
        <dbReference type="ARBA" id="ARBA00011903"/>
    </source>
</evidence>
<dbReference type="InterPro" id="IPR049587">
    <property type="entry name" value="TNK-like_SAM"/>
</dbReference>
<evidence type="ECO:0000259" key="8">
    <source>
        <dbReference type="Pfam" id="PF22931"/>
    </source>
</evidence>
<feature type="domain" description="ACK/TNK-like SAM" evidence="8">
    <location>
        <begin position="10"/>
        <end position="65"/>
    </location>
</feature>
<evidence type="ECO:0000256" key="7">
    <source>
        <dbReference type="ARBA" id="ARBA00023137"/>
    </source>
</evidence>
<keyword evidence="2" id="KW-0728">SH3 domain</keyword>
<keyword evidence="10" id="KW-1185">Reference proteome</keyword>
<evidence type="ECO:0000256" key="3">
    <source>
        <dbReference type="ARBA" id="ARBA00022679"/>
    </source>
</evidence>
<dbReference type="AlphaFoldDB" id="A0A8C6Z9Y4"/>
<keyword evidence="3" id="KW-0808">Transferase</keyword>
<dbReference type="CDD" id="cd09539">
    <property type="entry name" value="SAM_TNK-like"/>
    <property type="match status" value="1"/>
</dbReference>
<reference evidence="9" key="2">
    <citation type="submission" date="2025-09" db="UniProtKB">
        <authorList>
            <consortium name="Ensembl"/>
        </authorList>
    </citation>
    <scope>IDENTIFICATION</scope>
</reference>
<dbReference type="GO" id="GO:0005524">
    <property type="term" value="F:ATP binding"/>
    <property type="evidence" value="ECO:0007669"/>
    <property type="project" value="UniProtKB-KW"/>
</dbReference>
<evidence type="ECO:0000256" key="4">
    <source>
        <dbReference type="ARBA" id="ARBA00022741"/>
    </source>
</evidence>
<keyword evidence="6" id="KW-0067">ATP-binding</keyword>
<name>A0A8C6Z9Y4_NOTPE</name>
<dbReference type="Proteomes" id="UP000694420">
    <property type="component" value="Unplaced"/>
</dbReference>
<dbReference type="GO" id="GO:0004715">
    <property type="term" value="F:non-membrane spanning protein tyrosine kinase activity"/>
    <property type="evidence" value="ECO:0007669"/>
    <property type="project" value="UniProtKB-EC"/>
</dbReference>
<evidence type="ECO:0000313" key="9">
    <source>
        <dbReference type="Ensembl" id="ENSNPEP00000010716.1"/>
    </source>
</evidence>
<organism evidence="9 10">
    <name type="scientific">Nothoprocta perdicaria</name>
    <name type="common">Chilean tinamou</name>
    <name type="synonym">Crypturus perdicarius</name>
    <dbReference type="NCBI Taxonomy" id="30464"/>
    <lineage>
        <taxon>Eukaryota</taxon>
        <taxon>Metazoa</taxon>
        <taxon>Chordata</taxon>
        <taxon>Craniata</taxon>
        <taxon>Vertebrata</taxon>
        <taxon>Euteleostomi</taxon>
        <taxon>Archelosauria</taxon>
        <taxon>Archosauria</taxon>
        <taxon>Dinosauria</taxon>
        <taxon>Saurischia</taxon>
        <taxon>Theropoda</taxon>
        <taxon>Coelurosauria</taxon>
        <taxon>Aves</taxon>
        <taxon>Palaeognathae</taxon>
        <taxon>Tinamiformes</taxon>
        <taxon>Tinamidae</taxon>
        <taxon>Nothoprocta</taxon>
    </lineage>
</organism>
<dbReference type="Ensembl" id="ENSNPET00000010994.1">
    <property type="protein sequence ID" value="ENSNPEP00000010716.1"/>
    <property type="gene ID" value="ENSNPEG00000008064.1"/>
</dbReference>
<dbReference type="Gene3D" id="1.10.150.50">
    <property type="entry name" value="Transcription Factor, Ets-1"/>
    <property type="match status" value="1"/>
</dbReference>
<keyword evidence="5" id="KW-0418">Kinase</keyword>
<evidence type="ECO:0000256" key="6">
    <source>
        <dbReference type="ARBA" id="ARBA00022840"/>
    </source>
</evidence>
<accession>A0A8C6Z9Y4</accession>
<dbReference type="Pfam" id="PF22931">
    <property type="entry name" value="SAM_TNK"/>
    <property type="match status" value="1"/>
</dbReference>
<dbReference type="EC" id="2.7.10.2" evidence="1"/>
<reference evidence="9" key="1">
    <citation type="submission" date="2025-08" db="UniProtKB">
        <authorList>
            <consortium name="Ensembl"/>
        </authorList>
    </citation>
    <scope>IDENTIFICATION</scope>
</reference>
<protein>
    <recommendedName>
        <fullName evidence="1">non-specific protein-tyrosine kinase</fullName>
        <ecNumber evidence="1">2.7.10.2</ecNumber>
    </recommendedName>
</protein>
<keyword evidence="7" id="KW-0829">Tyrosine-protein kinase</keyword>
<dbReference type="InterPro" id="IPR013761">
    <property type="entry name" value="SAM/pointed_sf"/>
</dbReference>
<sequence>MQSEEGTDWLLELLTELQLQQYFLRIRDELNVTRLSHFEYVKNEDLEKIGMGRPGQRRLWEAVKRRKAMCKRKSWMSKVGLGQGHPGQG</sequence>